<organism evidence="1 2">
    <name type="scientific">Nesterenkonia natronophila</name>
    <dbReference type="NCBI Taxonomy" id="2174932"/>
    <lineage>
        <taxon>Bacteria</taxon>
        <taxon>Bacillati</taxon>
        <taxon>Actinomycetota</taxon>
        <taxon>Actinomycetes</taxon>
        <taxon>Micrococcales</taxon>
        <taxon>Micrococcaceae</taxon>
        <taxon>Nesterenkonia</taxon>
    </lineage>
</organism>
<dbReference type="OrthoDB" id="7159274at2"/>
<dbReference type="EMBL" id="QYZP01000002">
    <property type="protein sequence ID" value="RJN31928.1"/>
    <property type="molecule type" value="Genomic_DNA"/>
</dbReference>
<protein>
    <submittedName>
        <fullName evidence="1">Sarcosine oxidase subunit delta</fullName>
    </submittedName>
</protein>
<dbReference type="InterPro" id="IPR006279">
    <property type="entry name" value="SoxD"/>
</dbReference>
<comment type="caution">
    <text evidence="1">The sequence shown here is derived from an EMBL/GenBank/DDBJ whole genome shotgun (WGS) entry which is preliminary data.</text>
</comment>
<gene>
    <name evidence="1" type="ORF">D3250_07395</name>
</gene>
<proteinExistence type="predicted"/>
<name>A0A3A4F268_9MICC</name>
<reference evidence="1 2" key="1">
    <citation type="submission" date="2018-09" db="EMBL/GenBank/DDBJ databases">
        <title>Nesterenkonia natronophila sp. nov., an alkaliphilic actinobacteriume isolated from a soda lake, and emended description of the genus Nesterenkonia.</title>
        <authorList>
            <person name="Menes R.J."/>
            <person name="Iriarte A."/>
        </authorList>
    </citation>
    <scope>NUCLEOTIDE SEQUENCE [LARGE SCALE GENOMIC DNA]</scope>
    <source>
        <strain evidence="1 2">M8</strain>
    </source>
</reference>
<dbReference type="AlphaFoldDB" id="A0A3A4F268"/>
<keyword evidence="2" id="KW-1185">Reference proteome</keyword>
<evidence type="ECO:0000313" key="2">
    <source>
        <dbReference type="Proteomes" id="UP000266615"/>
    </source>
</evidence>
<dbReference type="GO" id="GO:0046653">
    <property type="term" value="P:tetrahydrofolate metabolic process"/>
    <property type="evidence" value="ECO:0007669"/>
    <property type="project" value="InterPro"/>
</dbReference>
<dbReference type="InterPro" id="IPR038561">
    <property type="entry name" value="SoxD_sf"/>
</dbReference>
<dbReference type="Gene3D" id="3.30.2270.10">
    <property type="entry name" value="Folate-binding superfamily"/>
    <property type="match status" value="1"/>
</dbReference>
<accession>A0A3A4F268</accession>
<dbReference type="Proteomes" id="UP000266615">
    <property type="component" value="Unassembled WGS sequence"/>
</dbReference>
<dbReference type="Pfam" id="PF04267">
    <property type="entry name" value="SoxD"/>
    <property type="match status" value="1"/>
</dbReference>
<evidence type="ECO:0000313" key="1">
    <source>
        <dbReference type="EMBL" id="RJN31928.1"/>
    </source>
</evidence>
<dbReference type="GO" id="GO:0008115">
    <property type="term" value="F:sarcosine oxidase activity"/>
    <property type="evidence" value="ECO:0007669"/>
    <property type="project" value="InterPro"/>
</dbReference>
<sequence>MMQIPCPWCGPRNATEFRHHGPHAPRPDPATASAEEWRRYLYLRPNPYGPVEETWYHAAGCRRFVSVIRDTFTNATQWSEGGPR</sequence>